<keyword evidence="7" id="KW-1185">Reference proteome</keyword>
<dbReference type="GO" id="GO:0005525">
    <property type="term" value="F:GTP binding"/>
    <property type="evidence" value="ECO:0007669"/>
    <property type="project" value="UniProtKB-KW"/>
</dbReference>
<dbReference type="GeneTree" id="ENSGT00940000162556"/>
<name>A0A3B4UQ69_SERDU</name>
<evidence type="ECO:0000256" key="1">
    <source>
        <dbReference type="ARBA" id="ARBA00008535"/>
    </source>
</evidence>
<dbReference type="PANTHER" id="PTHR10903">
    <property type="entry name" value="GTPASE, IMAP FAMILY MEMBER-RELATED"/>
    <property type="match status" value="1"/>
</dbReference>
<feature type="region of interest" description="Disordered" evidence="4">
    <location>
        <begin position="1"/>
        <end position="32"/>
    </location>
</feature>
<dbReference type="SUPFAM" id="SSF52540">
    <property type="entry name" value="P-loop containing nucleoside triphosphate hydrolases"/>
    <property type="match status" value="1"/>
</dbReference>
<dbReference type="STRING" id="41447.ENSSDUP00000020508"/>
<evidence type="ECO:0000259" key="5">
    <source>
        <dbReference type="PROSITE" id="PS51720"/>
    </source>
</evidence>
<organism evidence="6 7">
    <name type="scientific">Seriola dumerili</name>
    <name type="common">Greater amberjack</name>
    <name type="synonym">Caranx dumerili</name>
    <dbReference type="NCBI Taxonomy" id="41447"/>
    <lineage>
        <taxon>Eukaryota</taxon>
        <taxon>Metazoa</taxon>
        <taxon>Chordata</taxon>
        <taxon>Craniata</taxon>
        <taxon>Vertebrata</taxon>
        <taxon>Euteleostomi</taxon>
        <taxon>Actinopterygii</taxon>
        <taxon>Neopterygii</taxon>
        <taxon>Teleostei</taxon>
        <taxon>Neoteleostei</taxon>
        <taxon>Acanthomorphata</taxon>
        <taxon>Carangaria</taxon>
        <taxon>Carangiformes</taxon>
        <taxon>Carangidae</taxon>
        <taxon>Seriola</taxon>
    </lineage>
</organism>
<evidence type="ECO:0000256" key="2">
    <source>
        <dbReference type="ARBA" id="ARBA00022741"/>
    </source>
</evidence>
<evidence type="ECO:0000256" key="3">
    <source>
        <dbReference type="ARBA" id="ARBA00023134"/>
    </source>
</evidence>
<accession>A0A3B4UQ69</accession>
<protein>
    <recommendedName>
        <fullName evidence="5">AIG1-type G domain-containing protein</fullName>
    </recommendedName>
</protein>
<dbReference type="Proteomes" id="UP000261420">
    <property type="component" value="Unplaced"/>
</dbReference>
<dbReference type="PROSITE" id="PS51720">
    <property type="entry name" value="G_AIG1"/>
    <property type="match status" value="1"/>
</dbReference>
<evidence type="ECO:0000313" key="6">
    <source>
        <dbReference type="Ensembl" id="ENSSDUP00000020508.1"/>
    </source>
</evidence>
<dbReference type="InterPro" id="IPR045058">
    <property type="entry name" value="GIMA/IAN/Toc"/>
</dbReference>
<reference evidence="6" key="2">
    <citation type="submission" date="2025-09" db="UniProtKB">
        <authorList>
            <consortium name="Ensembl"/>
        </authorList>
    </citation>
    <scope>IDENTIFICATION</scope>
</reference>
<evidence type="ECO:0000256" key="4">
    <source>
        <dbReference type="SAM" id="MobiDB-lite"/>
    </source>
</evidence>
<keyword evidence="3" id="KW-0342">GTP-binding</keyword>
<dbReference type="InterPro" id="IPR006703">
    <property type="entry name" value="G_AIG1"/>
</dbReference>
<dbReference type="Pfam" id="PF04548">
    <property type="entry name" value="AIG1"/>
    <property type="match status" value="1"/>
</dbReference>
<dbReference type="PANTHER" id="PTHR10903:SF107">
    <property type="entry name" value="GTPASE IMAP FAMILY MEMBER 4-LIKE-RELATED"/>
    <property type="match status" value="1"/>
</dbReference>
<dbReference type="Ensembl" id="ENSSDUT00000020881.1">
    <property type="protein sequence ID" value="ENSSDUP00000020508.1"/>
    <property type="gene ID" value="ENSSDUG00000014927.1"/>
</dbReference>
<proteinExistence type="inferred from homology"/>
<dbReference type="InterPro" id="IPR027417">
    <property type="entry name" value="P-loop_NTPase"/>
</dbReference>
<evidence type="ECO:0000313" key="7">
    <source>
        <dbReference type="Proteomes" id="UP000261420"/>
    </source>
</evidence>
<reference evidence="6" key="1">
    <citation type="submission" date="2025-08" db="UniProtKB">
        <authorList>
            <consortium name="Ensembl"/>
        </authorList>
    </citation>
    <scope>IDENTIFICATION</scope>
</reference>
<comment type="similarity">
    <text evidence="1">Belongs to the TRAFAC class TrmE-Era-EngA-EngB-Septin-like GTPase superfamily. AIG1/Toc34/Toc159-like paraseptin GTPase family. IAN subfamily.</text>
</comment>
<sequence>MLISCRNQEKKSYHGRKPSELQAMGQSLPPAGKQRKRLNKKYFHLNVLIVGSQGSHKDLVGNIILGRNAFDAVDATFNCEKREGEVCERRVTLVQTPGWLRGYQLCDTAGLLKTETILSVTLCPPGLHGFLLAINAQLPFTDVYKKVTKEHLEYCFGEKVWDHTAVVFSHRGHIDHETIEDYISKEGASLQSLLEACGNRYHVLCDDGTDNSTNIRQLFEKIDTMVAENSCYEIEKLGRRPYVKRRRQYAFTNEL</sequence>
<feature type="domain" description="AIG1-type G" evidence="5">
    <location>
        <begin position="42"/>
        <end position="246"/>
    </location>
</feature>
<dbReference type="Gene3D" id="3.40.50.300">
    <property type="entry name" value="P-loop containing nucleotide triphosphate hydrolases"/>
    <property type="match status" value="1"/>
</dbReference>
<dbReference type="AlphaFoldDB" id="A0A3B4UQ69"/>
<keyword evidence="2" id="KW-0547">Nucleotide-binding</keyword>